<protein>
    <submittedName>
        <fullName evidence="3">AraC family transcriptional regulator</fullName>
    </submittedName>
</protein>
<evidence type="ECO:0000256" key="1">
    <source>
        <dbReference type="ARBA" id="ARBA00023125"/>
    </source>
</evidence>
<keyword evidence="4" id="KW-1185">Reference proteome</keyword>
<organism evidence="3 4">
    <name type="scientific">Polluticaenibacter yanchengensis</name>
    <dbReference type="NCBI Taxonomy" id="3014562"/>
    <lineage>
        <taxon>Bacteria</taxon>
        <taxon>Pseudomonadati</taxon>
        <taxon>Bacteroidota</taxon>
        <taxon>Chitinophagia</taxon>
        <taxon>Chitinophagales</taxon>
        <taxon>Chitinophagaceae</taxon>
        <taxon>Polluticaenibacter</taxon>
    </lineage>
</organism>
<dbReference type="RefSeq" id="WP_407031941.1">
    <property type="nucleotide sequence ID" value="NZ_JAQGEF010000014.1"/>
</dbReference>
<proteinExistence type="predicted"/>
<sequence length="315" mass="37312">MKIPYSFTFPEKESKKMLIGKLPDWSTYRLFFAQEKWLYIWQSTYIISQQLSNPPFYIDLVEINTNDDVSIPFVVNSRQLLLYFMLDGSISFSTPGGMSSEISKQHSFFIAIWDEGNYYLHVTKGKYTSLVICILPEWIAAISQNLPYLQKILKMFKYDEIPYKLMYQCKTDKQVIRWLDQIFRSTINNIGVLDGNLRKYISYILEFYDSKIGVDEDSLAHRVKVYIEAHYSEADLNVKFLADYFAVTERTLLNHFKRAYHTSVQIFYTHLRMRKALQLESEGLRIKDIYSNVGYLDERTFRTAFKKYKMKVHGI</sequence>
<dbReference type="Gene3D" id="1.10.10.60">
    <property type="entry name" value="Homeodomain-like"/>
    <property type="match status" value="1"/>
</dbReference>
<dbReference type="SMART" id="SM00342">
    <property type="entry name" value="HTH_ARAC"/>
    <property type="match status" value="1"/>
</dbReference>
<dbReference type="Pfam" id="PF12833">
    <property type="entry name" value="HTH_18"/>
    <property type="match status" value="1"/>
</dbReference>
<evidence type="ECO:0000313" key="3">
    <source>
        <dbReference type="EMBL" id="MDA3615614.1"/>
    </source>
</evidence>
<dbReference type="PROSITE" id="PS01124">
    <property type="entry name" value="HTH_ARAC_FAMILY_2"/>
    <property type="match status" value="1"/>
</dbReference>
<keyword evidence="1" id="KW-0238">DNA-binding</keyword>
<feature type="domain" description="HTH araC/xylS-type" evidence="2">
    <location>
        <begin position="221"/>
        <end position="308"/>
    </location>
</feature>
<accession>A0ABT4ULY0</accession>
<comment type="caution">
    <text evidence="3">The sequence shown here is derived from an EMBL/GenBank/DDBJ whole genome shotgun (WGS) entry which is preliminary data.</text>
</comment>
<dbReference type="PANTHER" id="PTHR43280">
    <property type="entry name" value="ARAC-FAMILY TRANSCRIPTIONAL REGULATOR"/>
    <property type="match status" value="1"/>
</dbReference>
<name>A0ABT4ULY0_9BACT</name>
<evidence type="ECO:0000313" key="4">
    <source>
        <dbReference type="Proteomes" id="UP001210231"/>
    </source>
</evidence>
<reference evidence="3 4" key="1">
    <citation type="submission" date="2022-12" db="EMBL/GenBank/DDBJ databases">
        <title>Chitinophagaceae gen. sp. nov., a new member of the family Chitinophagaceae, isolated from soil in a chemical factory.</title>
        <authorList>
            <person name="Ke Z."/>
        </authorList>
    </citation>
    <scope>NUCLEOTIDE SEQUENCE [LARGE SCALE GENOMIC DNA]</scope>
    <source>
        <strain evidence="3 4">LY-5</strain>
    </source>
</reference>
<dbReference type="PANTHER" id="PTHR43280:SF2">
    <property type="entry name" value="HTH-TYPE TRANSCRIPTIONAL REGULATOR EXSA"/>
    <property type="match status" value="1"/>
</dbReference>
<dbReference type="Proteomes" id="UP001210231">
    <property type="component" value="Unassembled WGS sequence"/>
</dbReference>
<dbReference type="InterPro" id="IPR018060">
    <property type="entry name" value="HTH_AraC"/>
</dbReference>
<gene>
    <name evidence="3" type="ORF">O3P16_12405</name>
</gene>
<evidence type="ECO:0000259" key="2">
    <source>
        <dbReference type="PROSITE" id="PS01124"/>
    </source>
</evidence>
<dbReference type="EMBL" id="JAQGEF010000014">
    <property type="protein sequence ID" value="MDA3615614.1"/>
    <property type="molecule type" value="Genomic_DNA"/>
</dbReference>